<name>A0A9W8MG71_9AGAR</name>
<evidence type="ECO:0000256" key="2">
    <source>
        <dbReference type="ARBA" id="ARBA00010703"/>
    </source>
</evidence>
<evidence type="ECO:0000256" key="7">
    <source>
        <dbReference type="ARBA" id="ARBA00022691"/>
    </source>
</evidence>
<dbReference type="GO" id="GO:0018423">
    <property type="term" value="F:protein C-terminal leucine carboxyl O-methyltransferase activity"/>
    <property type="evidence" value="ECO:0007669"/>
    <property type="project" value="UniProtKB-EC"/>
</dbReference>
<evidence type="ECO:0000256" key="1">
    <source>
        <dbReference type="ARBA" id="ARBA00000724"/>
    </source>
</evidence>
<proteinExistence type="inferred from homology"/>
<organism evidence="10 11">
    <name type="scientific">Candolleomyces eurysporus</name>
    <dbReference type="NCBI Taxonomy" id="2828524"/>
    <lineage>
        <taxon>Eukaryota</taxon>
        <taxon>Fungi</taxon>
        <taxon>Dikarya</taxon>
        <taxon>Basidiomycota</taxon>
        <taxon>Agaricomycotina</taxon>
        <taxon>Agaricomycetes</taxon>
        <taxon>Agaricomycetidae</taxon>
        <taxon>Agaricales</taxon>
        <taxon>Agaricineae</taxon>
        <taxon>Psathyrellaceae</taxon>
        <taxon>Candolleomyces</taxon>
    </lineage>
</organism>
<dbReference type="SUPFAM" id="SSF53335">
    <property type="entry name" value="S-adenosyl-L-methionine-dependent methyltransferases"/>
    <property type="match status" value="1"/>
</dbReference>
<dbReference type="Gene3D" id="3.40.50.150">
    <property type="entry name" value="Vaccinia Virus protein VP39"/>
    <property type="match status" value="1"/>
</dbReference>
<keyword evidence="11" id="KW-1185">Reference proteome</keyword>
<evidence type="ECO:0000256" key="4">
    <source>
        <dbReference type="ARBA" id="ARBA00017497"/>
    </source>
</evidence>
<dbReference type="InterPro" id="IPR027417">
    <property type="entry name" value="P-loop_NTPase"/>
</dbReference>
<dbReference type="EMBL" id="JANBPK010000921">
    <property type="protein sequence ID" value="KAJ2928657.1"/>
    <property type="molecule type" value="Genomic_DNA"/>
</dbReference>
<comment type="catalytic activity">
    <reaction evidence="1">
        <text>[phosphatase 2A protein]-C-terminal L-leucine + S-adenosyl-L-methionine = [phosphatase 2A protein]-C-terminal L-leucine methyl ester + S-adenosyl-L-homocysteine</text>
        <dbReference type="Rhea" id="RHEA:48544"/>
        <dbReference type="Rhea" id="RHEA-COMP:12134"/>
        <dbReference type="Rhea" id="RHEA-COMP:12135"/>
        <dbReference type="ChEBI" id="CHEBI:57856"/>
        <dbReference type="ChEBI" id="CHEBI:59789"/>
        <dbReference type="ChEBI" id="CHEBI:90516"/>
        <dbReference type="ChEBI" id="CHEBI:90517"/>
        <dbReference type="EC" id="2.1.1.233"/>
    </reaction>
</comment>
<dbReference type="GO" id="GO:0032259">
    <property type="term" value="P:methylation"/>
    <property type="evidence" value="ECO:0007669"/>
    <property type="project" value="UniProtKB-KW"/>
</dbReference>
<accession>A0A9W8MG71</accession>
<dbReference type="Gene3D" id="3.40.50.300">
    <property type="entry name" value="P-loop containing nucleotide triphosphate hydrolases"/>
    <property type="match status" value="1"/>
</dbReference>
<dbReference type="Pfam" id="PF04072">
    <property type="entry name" value="LCM"/>
    <property type="match status" value="1"/>
</dbReference>
<dbReference type="SUPFAM" id="SSF52540">
    <property type="entry name" value="P-loop containing nucleoside triphosphate hydrolases"/>
    <property type="match status" value="1"/>
</dbReference>
<sequence>MASPMLDAAKTVTVQIIPSRNFTCPSSEDIAIVLSLVQDPSSPKPQVEFFTVSLFEHSTTPTSRSYSGDGRRLVPTLAVILRELTSSREGGPTVQFYVWSSTEQSLLQSHLIQEALLGDANQTDIRACIGALAQGASLLQTSFQPLVLSGSLLAFLTKGRRVKAEYQACLERMGLPTHGTVPELRARVIQELEKLQNIGPRDQYGEYEFGQIPRVVVLKKEIERMVALPVAGYWDLAECAAVLLEEHQREFSAPTDETILKALKTDSSEKREMLGETLTARNTVINAVLTAVRDRVQSGGQNLLINTAKKLSTDFMDICRQEDLSKLFFMQQFEVLSKLNELWSSRKDSCPDAPVLQYQGMASGVRGVEHTFKVVSGTVDIPTSDKEMSFFDKLLVEDTRSEAEIPVEALFNDLAVSGLVIPLNRWTKANWELQHQKVQENVLLADIPMTHAAIDACQSKLERLIECYKSIDSLPKEWLEHVCIERVLKGTDHPAPSKGKTYVYAGTLYQLYNFSKTHNIQVDAVIADEAGQIALASISLVLRNLAPTGRIIIAGDSEQLAPIFSGSYPRLKTSALFGSVLDCVMFSQKEGPVLPYTSQPDEDTLESSQNTVIQLTENFRLNPDLGEFVSTIYARRFKPQKVQSRKLALSLSQVQQMDSPNFEFGNDASTFFQARTFIQSLSEVMLREPQSTLEPPKYQKDVPITGELASTAGLDLSHQPISLSLIRLKTKSSGAAQFGYETHVHGEAALAASLVAAIQFCCPEDDIFVATPHRVQREAVKTALARIKGSSEALEKDFENLFVSEGPEGKKRGNVTVDTIERLQDNDAALARLSAVKKGYLQDQFVKTVVPRAHLQPARPPLINIGTYVRSQGIDMLVEEWLQLARQSGQKAQIVSLGAGSDTRFWRIETGQFKDDLAAYIEVDFPEVTSKKAMAIRKSKEMNALLGDPSKIQVVGGGTGLQSTKYHLLPGDLRKPPSEALEPALTAKDSAEGEATLSPSLPTLIIFECVLAYMSPEGSSQLLQWFVNYAREGFIWKSDGHEFESEKLALQLLEGILTWCKARNVTLPGAEPFNTLESLSERLTGVGFTAARALTLKEIRRAYVEESELNRISKLELLDETEELDLLLDHYAISWGLYLSDLTSSATWGRWGLKQKRA</sequence>
<reference evidence="10" key="1">
    <citation type="submission" date="2022-06" db="EMBL/GenBank/DDBJ databases">
        <title>Genome Sequence of Candolleomyces eurysporus.</title>
        <authorList>
            <person name="Buettner E."/>
        </authorList>
    </citation>
    <scope>NUCLEOTIDE SEQUENCE</scope>
    <source>
        <strain evidence="10">VTCC 930004</strain>
    </source>
</reference>
<evidence type="ECO:0000313" key="10">
    <source>
        <dbReference type="EMBL" id="KAJ2928657.1"/>
    </source>
</evidence>
<dbReference type="AlphaFoldDB" id="A0A9W8MG71"/>
<comment type="caution">
    <text evidence="10">The sequence shown here is derived from an EMBL/GenBank/DDBJ whole genome shotgun (WGS) entry which is preliminary data.</text>
</comment>
<evidence type="ECO:0000313" key="11">
    <source>
        <dbReference type="Proteomes" id="UP001140091"/>
    </source>
</evidence>
<gene>
    <name evidence="10" type="ORF">H1R20_g8458</name>
</gene>
<dbReference type="OrthoDB" id="6513042at2759"/>
<feature type="non-terminal residue" evidence="10">
    <location>
        <position position="1"/>
    </location>
</feature>
<evidence type="ECO:0000256" key="3">
    <source>
        <dbReference type="ARBA" id="ARBA00012834"/>
    </source>
</evidence>
<evidence type="ECO:0000256" key="5">
    <source>
        <dbReference type="ARBA" id="ARBA00022603"/>
    </source>
</evidence>
<evidence type="ECO:0000256" key="8">
    <source>
        <dbReference type="ARBA" id="ARBA00029681"/>
    </source>
</evidence>
<evidence type="ECO:0000256" key="9">
    <source>
        <dbReference type="ARBA" id="ARBA00032526"/>
    </source>
</evidence>
<dbReference type="EC" id="2.1.1.233" evidence="3"/>
<dbReference type="InterPro" id="IPR016651">
    <property type="entry name" value="LCMT1"/>
</dbReference>
<keyword evidence="6" id="KW-0808">Transferase</keyword>
<dbReference type="InterPro" id="IPR007213">
    <property type="entry name" value="Ppm1/Ppm2/Tcmp"/>
</dbReference>
<dbReference type="PANTHER" id="PTHR13600">
    <property type="entry name" value="LEUCINE CARBOXYL METHYLTRANSFERASE"/>
    <property type="match status" value="1"/>
</dbReference>
<protein>
    <recommendedName>
        <fullName evidence="4">Leucine carboxyl methyltransferase 1</fullName>
        <ecNumber evidence="3">2.1.1.233</ecNumber>
    </recommendedName>
    <alternativeName>
        <fullName evidence="8">Protein phosphatase methyltransferase 1</fullName>
    </alternativeName>
    <alternativeName>
        <fullName evidence="9">[Phosphatase 2A protein]-leucine-carboxy methyltransferase 1</fullName>
    </alternativeName>
</protein>
<dbReference type="Proteomes" id="UP001140091">
    <property type="component" value="Unassembled WGS sequence"/>
</dbReference>
<dbReference type="InterPro" id="IPR029063">
    <property type="entry name" value="SAM-dependent_MTases_sf"/>
</dbReference>
<keyword evidence="5" id="KW-0489">Methyltransferase</keyword>
<dbReference type="PANTHER" id="PTHR13600:SF21">
    <property type="entry name" value="LEUCINE CARBOXYL METHYLTRANSFERASE 1"/>
    <property type="match status" value="1"/>
</dbReference>
<evidence type="ECO:0000256" key="6">
    <source>
        <dbReference type="ARBA" id="ARBA00022679"/>
    </source>
</evidence>
<keyword evidence="7" id="KW-0949">S-adenosyl-L-methionine</keyword>
<comment type="similarity">
    <text evidence="2">Belongs to the methyltransferase superfamily. LCMT family.</text>
</comment>